<organism evidence="2 3">
    <name type="scientific">Azospirillum brasilense</name>
    <dbReference type="NCBI Taxonomy" id="192"/>
    <lineage>
        <taxon>Bacteria</taxon>
        <taxon>Pseudomonadati</taxon>
        <taxon>Pseudomonadota</taxon>
        <taxon>Alphaproteobacteria</taxon>
        <taxon>Rhodospirillales</taxon>
        <taxon>Azospirillaceae</taxon>
        <taxon>Azospirillum</taxon>
    </lineage>
</organism>
<evidence type="ECO:0000313" key="3">
    <source>
        <dbReference type="Proteomes" id="UP000298774"/>
    </source>
</evidence>
<feature type="domain" description="DUF2382" evidence="1">
    <location>
        <begin position="32"/>
        <end position="139"/>
    </location>
</feature>
<dbReference type="InterPro" id="IPR019060">
    <property type="entry name" value="DUF2382"/>
</dbReference>
<name>A0A4D8QM87_AZOBR</name>
<dbReference type="EMBL" id="CP032340">
    <property type="protein sequence ID" value="QCO11517.1"/>
    <property type="molecule type" value="Genomic_DNA"/>
</dbReference>
<keyword evidence="2" id="KW-0614">Plasmid</keyword>
<reference evidence="2 3" key="1">
    <citation type="submission" date="2018-09" db="EMBL/GenBank/DDBJ databases">
        <title>Whole genome based analysis of evolution and adaptive divergence in Indian and Brazilian strains of Azospirillum brasilense.</title>
        <authorList>
            <person name="Singh C."/>
            <person name="Tripathi A.K."/>
        </authorList>
    </citation>
    <scope>NUCLEOTIDE SEQUENCE [LARGE SCALE GENOMIC DNA]</scope>
    <source>
        <strain evidence="2 3">MTCC4038</strain>
        <plasmid evidence="2 3">p1</plasmid>
    </source>
</reference>
<dbReference type="Pfam" id="PF09557">
    <property type="entry name" value="DUF2382"/>
    <property type="match status" value="1"/>
</dbReference>
<accession>A0A4D8QM87</accession>
<proteinExistence type="predicted"/>
<sequence>MDHRRADCVRDPPVLFLALGCAMASDREEVVPLHEETASVGKREVERGRVRVTTRVTEHEELVRQELKREDVEVVRVPVNRAIDVRPDIRQDGTTTIIPVVEEMLVVERRLVLREEIHLRKTTSTVQAEQPITLRSEEAIVEVIDEPGVRDARTDQPNED</sequence>
<dbReference type="Proteomes" id="UP000298774">
    <property type="component" value="Plasmid p1"/>
</dbReference>
<evidence type="ECO:0000259" key="1">
    <source>
        <dbReference type="Pfam" id="PF09557"/>
    </source>
</evidence>
<gene>
    <name evidence="2" type="ORF">D3868_21320</name>
</gene>
<geneLocation type="plasmid" evidence="2 3">
    <name>p1</name>
</geneLocation>
<protein>
    <submittedName>
        <fullName evidence="2">DUF2382 domain-containing protein</fullName>
    </submittedName>
</protein>
<dbReference type="AlphaFoldDB" id="A0A4D8QM87"/>
<evidence type="ECO:0000313" key="2">
    <source>
        <dbReference type="EMBL" id="QCO11517.1"/>
    </source>
</evidence>